<name>A0A2G5V484_9PELO</name>
<gene>
    <name evidence="2" type="primary">Cni-B0034.7</name>
    <name evidence="2" type="synonym">Cnig_chr_II.g6233</name>
    <name evidence="2" type="ORF">B9Z55_006233</name>
</gene>
<feature type="compositionally biased region" description="Low complexity" evidence="1">
    <location>
        <begin position="1"/>
        <end position="34"/>
    </location>
</feature>
<keyword evidence="3" id="KW-1185">Reference proteome</keyword>
<evidence type="ECO:0000256" key="1">
    <source>
        <dbReference type="SAM" id="MobiDB-lite"/>
    </source>
</evidence>
<protein>
    <submittedName>
        <fullName evidence="2">Uncharacterized protein</fullName>
    </submittedName>
</protein>
<proteinExistence type="predicted"/>
<feature type="compositionally biased region" description="Basic residues" evidence="1">
    <location>
        <begin position="79"/>
        <end position="90"/>
    </location>
</feature>
<dbReference type="AlphaFoldDB" id="A0A2G5V484"/>
<sequence length="110" mass="11671">MVPKKSTKSSASADAPTSAPVAEQPADAPAPAAVKAKRRSETDLLDLNNPKFELPSVTDKRAATTGPKNYNMGKVAPAKTKKKTQKKKLVSKIPSMSILKSAKKAKKAKK</sequence>
<organism evidence="2 3">
    <name type="scientific">Caenorhabditis nigoni</name>
    <dbReference type="NCBI Taxonomy" id="1611254"/>
    <lineage>
        <taxon>Eukaryota</taxon>
        <taxon>Metazoa</taxon>
        <taxon>Ecdysozoa</taxon>
        <taxon>Nematoda</taxon>
        <taxon>Chromadorea</taxon>
        <taxon>Rhabditida</taxon>
        <taxon>Rhabditina</taxon>
        <taxon>Rhabditomorpha</taxon>
        <taxon>Rhabditoidea</taxon>
        <taxon>Rhabditidae</taxon>
        <taxon>Peloderinae</taxon>
        <taxon>Caenorhabditis</taxon>
    </lineage>
</organism>
<dbReference type="EMBL" id="PDUG01000002">
    <property type="protein sequence ID" value="PIC46593.1"/>
    <property type="molecule type" value="Genomic_DNA"/>
</dbReference>
<dbReference type="OrthoDB" id="10518344at2759"/>
<evidence type="ECO:0000313" key="3">
    <source>
        <dbReference type="Proteomes" id="UP000230233"/>
    </source>
</evidence>
<evidence type="ECO:0000313" key="2">
    <source>
        <dbReference type="EMBL" id="PIC46593.1"/>
    </source>
</evidence>
<reference evidence="3" key="1">
    <citation type="submission" date="2017-10" db="EMBL/GenBank/DDBJ databases">
        <title>Rapid genome shrinkage in a self-fertile nematode reveals novel sperm competition proteins.</title>
        <authorList>
            <person name="Yin D."/>
            <person name="Schwarz E.M."/>
            <person name="Thomas C.G."/>
            <person name="Felde R.L."/>
            <person name="Korf I.F."/>
            <person name="Cutter A.D."/>
            <person name="Schartner C.M."/>
            <person name="Ralston E.J."/>
            <person name="Meyer B.J."/>
            <person name="Haag E.S."/>
        </authorList>
    </citation>
    <scope>NUCLEOTIDE SEQUENCE [LARGE SCALE GENOMIC DNA]</scope>
    <source>
        <strain evidence="3">JU1422</strain>
    </source>
</reference>
<dbReference type="Proteomes" id="UP000230233">
    <property type="component" value="Chromosome II"/>
</dbReference>
<accession>A0A2G5V484</accession>
<comment type="caution">
    <text evidence="2">The sequence shown here is derived from an EMBL/GenBank/DDBJ whole genome shotgun (WGS) entry which is preliminary data.</text>
</comment>
<feature type="region of interest" description="Disordered" evidence="1">
    <location>
        <begin position="1"/>
        <end position="90"/>
    </location>
</feature>